<sequence length="629" mass="71644">MYLLTTTTDPPQLKYFHSNIQDYVILSHTWGDEEVSFQELQNGSGMAKAGYHKIRKCCEQAARDGFEFAWVDTCCIDKSSSAELSEAINSMFQWYKDSAVCYAYLEDVDNFSGDAFDNVPDEAMHKQVLEKSRWFARGWTLQELIAPSVVEFYSKDWTEIGTKLSMIETISSITGIPLRGLLGDPLTSFNVAEKMSWAGRRSTTRKEDEAYCLMGLFDIHMPLLYGEGYRAFIRLQEEIMKRVEDYTMFAWEPEDIFSPSRNVTGLLATSPSAFDHRKHNYSDFISSTVNNKGQYQSPLTMFAATKPDRLPDRQKKPSPADFLSDEKRSLSSGHRAMPLSVTSRGVHITLPVYMFTEDYRKGSGLALLASLASDGRLVCIEISRVGPSPSDVEIFRRVFPPILSPDQSSKFTLTELWITQKDESQLSARNFLSPLLAVACRLGSSTKNVTIESISAFENISEPYQSRRRFSYHHNSDSPQPLGVILCQWNRAQQTIQFCVFFGTMCRTQDLLWCDIITDEQIGLSKWLWTDIWQFEKKKLKLRTGSKVKDRVSTIVTKRTTSALIELQIEVRIKKAPSVESFTMESVLYVAVSDVYDFNTESPQQRQLDLEVDNSLTKGDPLGQRAIWK</sequence>
<dbReference type="Pfam" id="PF06985">
    <property type="entry name" value="HET"/>
    <property type="match status" value="1"/>
</dbReference>
<organism evidence="4 5">
    <name type="scientific">Hyaloscypha variabilis (strain UAMH 11265 / GT02V1 / F)</name>
    <name type="common">Meliniomyces variabilis</name>
    <dbReference type="NCBI Taxonomy" id="1149755"/>
    <lineage>
        <taxon>Eukaryota</taxon>
        <taxon>Fungi</taxon>
        <taxon>Dikarya</taxon>
        <taxon>Ascomycota</taxon>
        <taxon>Pezizomycotina</taxon>
        <taxon>Leotiomycetes</taxon>
        <taxon>Helotiales</taxon>
        <taxon>Hyaloscyphaceae</taxon>
        <taxon>Hyaloscypha</taxon>
        <taxon>Hyaloscypha variabilis</taxon>
    </lineage>
</organism>
<feature type="region of interest" description="Disordered" evidence="1">
    <location>
        <begin position="306"/>
        <end position="336"/>
    </location>
</feature>
<dbReference type="OrthoDB" id="674604at2759"/>
<dbReference type="STRING" id="1149755.A0A2J6SAX2"/>
<evidence type="ECO:0000313" key="4">
    <source>
        <dbReference type="EMBL" id="PMD47917.1"/>
    </source>
</evidence>
<evidence type="ECO:0000313" key="5">
    <source>
        <dbReference type="Proteomes" id="UP000235786"/>
    </source>
</evidence>
<reference evidence="4 5" key="1">
    <citation type="submission" date="2016-04" db="EMBL/GenBank/DDBJ databases">
        <title>A degradative enzymes factory behind the ericoid mycorrhizal symbiosis.</title>
        <authorList>
            <consortium name="DOE Joint Genome Institute"/>
            <person name="Martino E."/>
            <person name="Morin E."/>
            <person name="Grelet G."/>
            <person name="Kuo A."/>
            <person name="Kohler A."/>
            <person name="Daghino S."/>
            <person name="Barry K."/>
            <person name="Choi C."/>
            <person name="Cichocki N."/>
            <person name="Clum A."/>
            <person name="Copeland A."/>
            <person name="Hainaut M."/>
            <person name="Haridas S."/>
            <person name="Labutti K."/>
            <person name="Lindquist E."/>
            <person name="Lipzen A."/>
            <person name="Khouja H.-R."/>
            <person name="Murat C."/>
            <person name="Ohm R."/>
            <person name="Olson A."/>
            <person name="Spatafora J."/>
            <person name="Veneault-Fourrey C."/>
            <person name="Henrissat B."/>
            <person name="Grigoriev I."/>
            <person name="Martin F."/>
            <person name="Perotto S."/>
        </authorList>
    </citation>
    <scope>NUCLEOTIDE SEQUENCE [LARGE SCALE GENOMIC DNA]</scope>
    <source>
        <strain evidence="4 5">F</strain>
    </source>
</reference>
<feature type="domain" description="Heterokaryon incompatibility" evidence="2">
    <location>
        <begin position="23"/>
        <end position="143"/>
    </location>
</feature>
<protein>
    <submittedName>
        <fullName evidence="4">HET-domain-containing protein</fullName>
    </submittedName>
</protein>
<feature type="domain" description="DUF8212" evidence="3">
    <location>
        <begin position="230"/>
        <end position="275"/>
    </location>
</feature>
<dbReference type="Pfam" id="PF26640">
    <property type="entry name" value="DUF8212"/>
    <property type="match status" value="1"/>
</dbReference>
<feature type="compositionally biased region" description="Basic and acidic residues" evidence="1">
    <location>
        <begin position="306"/>
        <end position="315"/>
    </location>
</feature>
<dbReference type="InterPro" id="IPR010730">
    <property type="entry name" value="HET"/>
</dbReference>
<accession>A0A2J6SAX2</accession>
<dbReference type="InterPro" id="IPR058525">
    <property type="entry name" value="DUF8212"/>
</dbReference>
<evidence type="ECO:0000259" key="3">
    <source>
        <dbReference type="Pfam" id="PF26640"/>
    </source>
</evidence>
<dbReference type="Proteomes" id="UP000235786">
    <property type="component" value="Unassembled WGS sequence"/>
</dbReference>
<dbReference type="AlphaFoldDB" id="A0A2J6SAX2"/>
<dbReference type="PANTHER" id="PTHR10622">
    <property type="entry name" value="HET DOMAIN-CONTAINING PROTEIN"/>
    <property type="match status" value="1"/>
</dbReference>
<name>A0A2J6SAX2_HYAVF</name>
<evidence type="ECO:0000256" key="1">
    <source>
        <dbReference type="SAM" id="MobiDB-lite"/>
    </source>
</evidence>
<evidence type="ECO:0000259" key="2">
    <source>
        <dbReference type="Pfam" id="PF06985"/>
    </source>
</evidence>
<dbReference type="PANTHER" id="PTHR10622:SF10">
    <property type="entry name" value="HET DOMAIN-CONTAINING PROTEIN"/>
    <property type="match status" value="1"/>
</dbReference>
<proteinExistence type="predicted"/>
<gene>
    <name evidence="4" type="ORF">L207DRAFT_506840</name>
</gene>
<keyword evidence="5" id="KW-1185">Reference proteome</keyword>
<dbReference type="EMBL" id="KZ613938">
    <property type="protein sequence ID" value="PMD47917.1"/>
    <property type="molecule type" value="Genomic_DNA"/>
</dbReference>